<dbReference type="PANTHER" id="PTHR24421">
    <property type="entry name" value="NITRATE/NITRITE SENSOR PROTEIN NARX-RELATED"/>
    <property type="match status" value="1"/>
</dbReference>
<keyword evidence="4" id="KW-0812">Transmembrane</keyword>
<dbReference type="AlphaFoldDB" id="A0A2T0R0D8"/>
<dbReference type="Proteomes" id="UP000238083">
    <property type="component" value="Unassembled WGS sequence"/>
</dbReference>
<dbReference type="InterPro" id="IPR003594">
    <property type="entry name" value="HATPase_dom"/>
</dbReference>
<evidence type="ECO:0000313" key="7">
    <source>
        <dbReference type="EMBL" id="PRY12587.1"/>
    </source>
</evidence>
<accession>A0A2T0R0D8</accession>
<comment type="caution">
    <text evidence="7">The sequence shown here is derived from an EMBL/GenBank/DDBJ whole genome shotgun (WGS) entry which is preliminary data.</text>
</comment>
<evidence type="ECO:0000313" key="8">
    <source>
        <dbReference type="Proteomes" id="UP000238083"/>
    </source>
</evidence>
<protein>
    <submittedName>
        <fullName evidence="7">Histidine kinase</fullName>
    </submittedName>
</protein>
<feature type="transmembrane region" description="Helical" evidence="4">
    <location>
        <begin position="34"/>
        <end position="53"/>
    </location>
</feature>
<dbReference type="SUPFAM" id="SSF55874">
    <property type="entry name" value="ATPase domain of HSP90 chaperone/DNA topoisomerase II/histidine kinase"/>
    <property type="match status" value="1"/>
</dbReference>
<keyword evidence="8" id="KW-1185">Reference proteome</keyword>
<dbReference type="InterPro" id="IPR050482">
    <property type="entry name" value="Sensor_HK_TwoCompSys"/>
</dbReference>
<keyword evidence="3" id="KW-0902">Two-component regulatory system</keyword>
<organism evidence="7 8">
    <name type="scientific">Kineococcus rhizosphaerae</name>
    <dbReference type="NCBI Taxonomy" id="559628"/>
    <lineage>
        <taxon>Bacteria</taxon>
        <taxon>Bacillati</taxon>
        <taxon>Actinomycetota</taxon>
        <taxon>Actinomycetes</taxon>
        <taxon>Kineosporiales</taxon>
        <taxon>Kineosporiaceae</taxon>
        <taxon>Kineococcus</taxon>
    </lineage>
</organism>
<dbReference type="GO" id="GO:0000155">
    <property type="term" value="F:phosphorelay sensor kinase activity"/>
    <property type="evidence" value="ECO:0007669"/>
    <property type="project" value="InterPro"/>
</dbReference>
<keyword evidence="4" id="KW-0472">Membrane</keyword>
<feature type="domain" description="Signal transduction histidine kinase subgroup 3 dimerisation and phosphoacceptor" evidence="6">
    <location>
        <begin position="259"/>
        <end position="324"/>
    </location>
</feature>
<evidence type="ECO:0000256" key="3">
    <source>
        <dbReference type="ARBA" id="ARBA00023012"/>
    </source>
</evidence>
<keyword evidence="1" id="KW-0808">Transferase</keyword>
<evidence type="ECO:0000259" key="5">
    <source>
        <dbReference type="Pfam" id="PF02518"/>
    </source>
</evidence>
<evidence type="ECO:0000259" key="6">
    <source>
        <dbReference type="Pfam" id="PF07730"/>
    </source>
</evidence>
<feature type="domain" description="Histidine kinase/HSP90-like ATPase" evidence="5">
    <location>
        <begin position="366"/>
        <end position="456"/>
    </location>
</feature>
<dbReference type="GO" id="GO:0046983">
    <property type="term" value="F:protein dimerization activity"/>
    <property type="evidence" value="ECO:0007669"/>
    <property type="project" value="InterPro"/>
</dbReference>
<dbReference type="GO" id="GO:0016020">
    <property type="term" value="C:membrane"/>
    <property type="evidence" value="ECO:0007669"/>
    <property type="project" value="InterPro"/>
</dbReference>
<feature type="transmembrane region" description="Helical" evidence="4">
    <location>
        <begin position="208"/>
        <end position="235"/>
    </location>
</feature>
<keyword evidence="4" id="KW-1133">Transmembrane helix</keyword>
<evidence type="ECO:0000256" key="2">
    <source>
        <dbReference type="ARBA" id="ARBA00022777"/>
    </source>
</evidence>
<dbReference type="Pfam" id="PF02518">
    <property type="entry name" value="HATPase_c"/>
    <property type="match status" value="1"/>
</dbReference>
<evidence type="ECO:0000256" key="1">
    <source>
        <dbReference type="ARBA" id="ARBA00022679"/>
    </source>
</evidence>
<dbReference type="InterPro" id="IPR036890">
    <property type="entry name" value="HATPase_C_sf"/>
</dbReference>
<evidence type="ECO:0000256" key="4">
    <source>
        <dbReference type="SAM" id="Phobius"/>
    </source>
</evidence>
<name>A0A2T0R0D8_9ACTN</name>
<dbReference type="Gene3D" id="3.30.565.10">
    <property type="entry name" value="Histidine kinase-like ATPase, C-terminal domain"/>
    <property type="match status" value="1"/>
</dbReference>
<dbReference type="OrthoDB" id="144293at2"/>
<dbReference type="CDD" id="cd16917">
    <property type="entry name" value="HATPase_UhpB-NarQ-NarX-like"/>
    <property type="match status" value="1"/>
</dbReference>
<proteinExistence type="predicted"/>
<keyword evidence="2 7" id="KW-0418">Kinase</keyword>
<dbReference type="Gene3D" id="1.20.5.1930">
    <property type="match status" value="1"/>
</dbReference>
<sequence length="463" mass="49310">MEHVSTPPWQVLADGTPRAAAVEGLSRRRLVTQVVATAVVVLVVVAGASLLLARQIAEREAVNAAAQVSDLLAESVVQGVLEDDLLSPDPAAAGPARARLDAVVRERVLTTDALVRVKLWDAGGRVVYSDEPRLVGRTFALEDEELEALTEPRLEAEVTDLTRPENEFERGRGKLLEVYRPVWTPGAQPLLFETYTRYSQVTTRTGQLWGSFAGLLVTSLLLLVVLLVPLLLTVLDRLRRSQSQREALLQDAVGASALERRRIAATLHDGVVQQLVAASYSVSASAARAGGDPELAAPLDRAASVVRDSIAGLRSLLVDIYPPSLSSAGLAAAVGDLADSVRSHGLALDLRLPGPGLPSGLDEAGERLVFQVAQETVRNAVRHARATTVGVHLDYGPEGVRLEVADDGVGFDASTRTGAADEGHFGLRLLPDLARQSGARLLLATAPGAGTRWALEVRTSWTR</sequence>
<dbReference type="EMBL" id="PVZF01000010">
    <property type="protein sequence ID" value="PRY12587.1"/>
    <property type="molecule type" value="Genomic_DNA"/>
</dbReference>
<dbReference type="RefSeq" id="WP_106213406.1">
    <property type="nucleotide sequence ID" value="NZ_PVZF01000010.1"/>
</dbReference>
<gene>
    <name evidence="7" type="ORF">CLV37_110147</name>
</gene>
<dbReference type="Pfam" id="PF07730">
    <property type="entry name" value="HisKA_3"/>
    <property type="match status" value="1"/>
</dbReference>
<dbReference type="InterPro" id="IPR011712">
    <property type="entry name" value="Sig_transdc_His_kin_sub3_dim/P"/>
</dbReference>
<reference evidence="7 8" key="1">
    <citation type="submission" date="2018-03" db="EMBL/GenBank/DDBJ databases">
        <title>Genomic Encyclopedia of Archaeal and Bacterial Type Strains, Phase II (KMG-II): from individual species to whole genera.</title>
        <authorList>
            <person name="Goeker M."/>
        </authorList>
    </citation>
    <scope>NUCLEOTIDE SEQUENCE [LARGE SCALE GENOMIC DNA]</scope>
    <source>
        <strain evidence="7 8">DSM 19711</strain>
    </source>
</reference>